<dbReference type="EMBL" id="BSDT01000001">
    <property type="protein sequence ID" value="GLI42822.1"/>
    <property type="molecule type" value="Genomic_DNA"/>
</dbReference>
<dbReference type="Proteomes" id="UP001144313">
    <property type="component" value="Unassembled WGS sequence"/>
</dbReference>
<evidence type="ECO:0000313" key="1">
    <source>
        <dbReference type="EMBL" id="GLI42822.1"/>
    </source>
</evidence>
<proteinExistence type="predicted"/>
<reference evidence="1" key="1">
    <citation type="submission" date="2022-12" db="EMBL/GenBank/DDBJ databases">
        <title>Reference genome sequencing for broad-spectrum identification of bacterial and archaeal isolates by mass spectrometry.</title>
        <authorList>
            <person name="Sekiguchi Y."/>
            <person name="Tourlousse D.M."/>
        </authorList>
    </citation>
    <scope>NUCLEOTIDE SEQUENCE</scope>
    <source>
        <strain evidence="1">LLR39Z86</strain>
    </source>
</reference>
<dbReference type="AlphaFoldDB" id="A0A9W6LGC0"/>
<name>A0A9W6LGC0_9ACTN</name>
<organism evidence="1 2">
    <name type="scientific">Glycomyces algeriensis</name>
    <dbReference type="NCBI Taxonomy" id="256037"/>
    <lineage>
        <taxon>Bacteria</taxon>
        <taxon>Bacillati</taxon>
        <taxon>Actinomycetota</taxon>
        <taxon>Actinomycetes</taxon>
        <taxon>Glycomycetales</taxon>
        <taxon>Glycomycetaceae</taxon>
        <taxon>Glycomyces</taxon>
    </lineage>
</organism>
<dbReference type="RefSeq" id="WP_270113915.1">
    <property type="nucleotide sequence ID" value="NZ_BAAAOL010000006.1"/>
</dbReference>
<evidence type="ECO:0000313" key="2">
    <source>
        <dbReference type="Proteomes" id="UP001144313"/>
    </source>
</evidence>
<gene>
    <name evidence="1" type="ORF">GALLR39Z86_26720</name>
</gene>
<comment type="caution">
    <text evidence="1">The sequence shown here is derived from an EMBL/GenBank/DDBJ whole genome shotgun (WGS) entry which is preliminary data.</text>
</comment>
<keyword evidence="2" id="KW-1185">Reference proteome</keyword>
<sequence length="290" mass="32728">MPSATLEDEFETVKALLGRPAAPAEHDVELSASAPADLLDRIAEALDGRAPHVVIDCRDFNHENLPKLLAAAKARLAMPCPNYPRLWFRRLEVGLVVIERRIDETSQIAYTKAFKEAARKIIARPAASKRSTQGLVALLSQVGPRIALMGAIGVWLFERRFPSLYEFYKWYGHRDRPGPRHVPESRLGELNNWAHPAGEHGIPKRRNRDRQLIEAMLADIRHAYSRGRLAKHDWYRCVILLKHSRTRAGAVFRERLRSELAELERLGVAPPPLLVVADGRTPGTDRGDDE</sequence>
<protein>
    <submittedName>
        <fullName evidence="1">Uncharacterized protein</fullName>
    </submittedName>
</protein>
<accession>A0A9W6LGC0</accession>